<dbReference type="Pfam" id="PF00950">
    <property type="entry name" value="ABC-3"/>
    <property type="match status" value="1"/>
</dbReference>
<comment type="subcellular location">
    <subcellularLocation>
        <location evidence="6">Cell membrane</location>
        <topology evidence="6">Multi-pass membrane protein</topology>
    </subcellularLocation>
    <subcellularLocation>
        <location evidence="1">Membrane</location>
        <topology evidence="1">Multi-pass membrane protein</topology>
    </subcellularLocation>
</comment>
<evidence type="ECO:0000313" key="8">
    <source>
        <dbReference type="EMBL" id="SFD88346.1"/>
    </source>
</evidence>
<evidence type="ECO:0000256" key="6">
    <source>
        <dbReference type="RuleBase" id="RU003943"/>
    </source>
</evidence>
<dbReference type="PANTHER" id="PTHR30477:SF18">
    <property type="entry name" value="METAL TRANSPORT SYSTEM MEMBRANE PROTEIN CT_417-RELATED"/>
    <property type="match status" value="1"/>
</dbReference>
<evidence type="ECO:0000313" key="9">
    <source>
        <dbReference type="Proteomes" id="UP000198611"/>
    </source>
</evidence>
<feature type="transmembrane region" description="Helical" evidence="7">
    <location>
        <begin position="212"/>
        <end position="235"/>
    </location>
</feature>
<evidence type="ECO:0000256" key="2">
    <source>
        <dbReference type="ARBA" id="ARBA00008034"/>
    </source>
</evidence>
<dbReference type="Gene3D" id="1.10.3470.10">
    <property type="entry name" value="ABC transporter involved in vitamin B12 uptake, BtuC"/>
    <property type="match status" value="1"/>
</dbReference>
<feature type="transmembrane region" description="Helical" evidence="7">
    <location>
        <begin position="12"/>
        <end position="31"/>
    </location>
</feature>
<keyword evidence="4 7" id="KW-1133">Transmembrane helix</keyword>
<dbReference type="GO" id="GO:0043190">
    <property type="term" value="C:ATP-binding cassette (ABC) transporter complex"/>
    <property type="evidence" value="ECO:0007669"/>
    <property type="project" value="InterPro"/>
</dbReference>
<gene>
    <name evidence="8" type="ORF">SAMN05660831_02525</name>
</gene>
<dbReference type="RefSeq" id="WP_093429134.1">
    <property type="nucleotide sequence ID" value="NZ_FOMJ01000011.1"/>
</dbReference>
<dbReference type="STRING" id="1123397.SAMN05660831_02525"/>
<keyword evidence="6" id="KW-0813">Transport</keyword>
<feature type="transmembrane region" description="Helical" evidence="7">
    <location>
        <begin position="172"/>
        <end position="200"/>
    </location>
</feature>
<evidence type="ECO:0000256" key="5">
    <source>
        <dbReference type="ARBA" id="ARBA00023136"/>
    </source>
</evidence>
<dbReference type="OrthoDB" id="9783937at2"/>
<comment type="similarity">
    <text evidence="2 6">Belongs to the ABC-3 integral membrane protein family.</text>
</comment>
<name>A0A1I1VZ41_9GAMM</name>
<feature type="transmembrane region" description="Helical" evidence="7">
    <location>
        <begin position="241"/>
        <end position="259"/>
    </location>
</feature>
<evidence type="ECO:0000256" key="7">
    <source>
        <dbReference type="SAM" id="Phobius"/>
    </source>
</evidence>
<keyword evidence="9" id="KW-1185">Reference proteome</keyword>
<keyword evidence="3 6" id="KW-0812">Transmembrane</keyword>
<dbReference type="InterPro" id="IPR037294">
    <property type="entry name" value="ABC_BtuC-like"/>
</dbReference>
<feature type="transmembrane region" description="Helical" evidence="7">
    <location>
        <begin position="63"/>
        <end position="79"/>
    </location>
</feature>
<dbReference type="GO" id="GO:0055085">
    <property type="term" value="P:transmembrane transport"/>
    <property type="evidence" value="ECO:0007669"/>
    <property type="project" value="InterPro"/>
</dbReference>
<evidence type="ECO:0000256" key="1">
    <source>
        <dbReference type="ARBA" id="ARBA00004141"/>
    </source>
</evidence>
<organism evidence="8 9">
    <name type="scientific">Thiohalospira halophila DSM 15071</name>
    <dbReference type="NCBI Taxonomy" id="1123397"/>
    <lineage>
        <taxon>Bacteria</taxon>
        <taxon>Pseudomonadati</taxon>
        <taxon>Pseudomonadota</taxon>
        <taxon>Gammaproteobacteria</taxon>
        <taxon>Thiohalospirales</taxon>
        <taxon>Thiohalospiraceae</taxon>
        <taxon>Thiohalospira</taxon>
    </lineage>
</organism>
<dbReference type="Proteomes" id="UP000198611">
    <property type="component" value="Unassembled WGS sequence"/>
</dbReference>
<feature type="transmembrane region" description="Helical" evidence="7">
    <location>
        <begin position="129"/>
        <end position="152"/>
    </location>
</feature>
<feature type="transmembrane region" description="Helical" evidence="7">
    <location>
        <begin position="91"/>
        <end position="117"/>
    </location>
</feature>
<keyword evidence="5 7" id="KW-0472">Membrane</keyword>
<accession>A0A1I1VZ41</accession>
<reference evidence="8 9" key="1">
    <citation type="submission" date="2016-10" db="EMBL/GenBank/DDBJ databases">
        <authorList>
            <person name="de Groot N.N."/>
        </authorList>
    </citation>
    <scope>NUCLEOTIDE SEQUENCE [LARGE SCALE GENOMIC DNA]</scope>
    <source>
        <strain evidence="8 9">HL3</strain>
    </source>
</reference>
<dbReference type="GO" id="GO:0010043">
    <property type="term" value="P:response to zinc ion"/>
    <property type="evidence" value="ECO:0007669"/>
    <property type="project" value="TreeGrafter"/>
</dbReference>
<dbReference type="SUPFAM" id="SSF81345">
    <property type="entry name" value="ABC transporter involved in vitamin B12 uptake, BtuC"/>
    <property type="match status" value="1"/>
</dbReference>
<evidence type="ECO:0000256" key="4">
    <source>
        <dbReference type="ARBA" id="ARBA00022989"/>
    </source>
</evidence>
<dbReference type="PANTHER" id="PTHR30477">
    <property type="entry name" value="ABC-TRANSPORTER METAL-BINDING PROTEIN"/>
    <property type="match status" value="1"/>
</dbReference>
<proteinExistence type="inferred from homology"/>
<sequence>MELFTYGFMQRALAAGILAGLLGGLVGVFLVQRRLAFLAAGVSHGAFAAIGLGLVLGVAPFQVALPAAVGLGLAIAWLRRRGLAEDTLVGVLFAVGMALGVILLEISGANASLSAFLFGSILAIGPSDLALLAVVTAVVGGFLLLAWGRLTLVTFDRELAQASGLPVAALDYAFFAAASLAIIAAVKLVGIVLVSSFFVVPAATARLVGGSFALVTGLAALIGAATAVAGLALSWYLEVPVGALIVVVQAAVFGGVVAIRRVAA</sequence>
<evidence type="ECO:0000256" key="3">
    <source>
        <dbReference type="ARBA" id="ARBA00022692"/>
    </source>
</evidence>
<protein>
    <submittedName>
        <fullName evidence="8">Zinc transport system permease protein</fullName>
    </submittedName>
</protein>
<dbReference type="EMBL" id="FOMJ01000011">
    <property type="protein sequence ID" value="SFD88346.1"/>
    <property type="molecule type" value="Genomic_DNA"/>
</dbReference>
<dbReference type="AlphaFoldDB" id="A0A1I1VZ41"/>
<dbReference type="InterPro" id="IPR001626">
    <property type="entry name" value="ABC_TroCD"/>
</dbReference>